<name>A0A0C3BT17_PILCF</name>
<reference evidence="2" key="2">
    <citation type="submission" date="2015-01" db="EMBL/GenBank/DDBJ databases">
        <title>Evolutionary Origins and Diversification of the Mycorrhizal Mutualists.</title>
        <authorList>
            <consortium name="DOE Joint Genome Institute"/>
            <consortium name="Mycorrhizal Genomics Consortium"/>
            <person name="Kohler A."/>
            <person name="Kuo A."/>
            <person name="Nagy L.G."/>
            <person name="Floudas D."/>
            <person name="Copeland A."/>
            <person name="Barry K.W."/>
            <person name="Cichocki N."/>
            <person name="Veneault-Fourrey C."/>
            <person name="LaButti K."/>
            <person name="Lindquist E.A."/>
            <person name="Lipzen A."/>
            <person name="Lundell T."/>
            <person name="Morin E."/>
            <person name="Murat C."/>
            <person name="Riley R."/>
            <person name="Ohm R."/>
            <person name="Sun H."/>
            <person name="Tunlid A."/>
            <person name="Henrissat B."/>
            <person name="Grigoriev I.V."/>
            <person name="Hibbett D.S."/>
            <person name="Martin F."/>
        </authorList>
    </citation>
    <scope>NUCLEOTIDE SEQUENCE [LARGE SCALE GENOMIC DNA]</scope>
    <source>
        <strain evidence="2">F 1598</strain>
    </source>
</reference>
<evidence type="ECO:0000313" key="2">
    <source>
        <dbReference type="Proteomes" id="UP000054166"/>
    </source>
</evidence>
<dbReference type="HOGENOM" id="CLU_2543354_0_0_1"/>
<organism evidence="1 2">
    <name type="scientific">Piloderma croceum (strain F 1598)</name>
    <dbReference type="NCBI Taxonomy" id="765440"/>
    <lineage>
        <taxon>Eukaryota</taxon>
        <taxon>Fungi</taxon>
        <taxon>Dikarya</taxon>
        <taxon>Basidiomycota</taxon>
        <taxon>Agaricomycotina</taxon>
        <taxon>Agaricomycetes</taxon>
        <taxon>Agaricomycetidae</taxon>
        <taxon>Atheliales</taxon>
        <taxon>Atheliaceae</taxon>
        <taxon>Piloderma</taxon>
    </lineage>
</organism>
<reference evidence="1 2" key="1">
    <citation type="submission" date="2014-04" db="EMBL/GenBank/DDBJ databases">
        <authorList>
            <consortium name="DOE Joint Genome Institute"/>
            <person name="Kuo A."/>
            <person name="Tarkka M."/>
            <person name="Buscot F."/>
            <person name="Kohler A."/>
            <person name="Nagy L.G."/>
            <person name="Floudas D."/>
            <person name="Copeland A."/>
            <person name="Barry K.W."/>
            <person name="Cichocki N."/>
            <person name="Veneault-Fourrey C."/>
            <person name="LaButti K."/>
            <person name="Lindquist E.A."/>
            <person name="Lipzen A."/>
            <person name="Lundell T."/>
            <person name="Morin E."/>
            <person name="Murat C."/>
            <person name="Sun H."/>
            <person name="Tunlid A."/>
            <person name="Henrissat B."/>
            <person name="Grigoriev I.V."/>
            <person name="Hibbett D.S."/>
            <person name="Martin F."/>
            <person name="Nordberg H.P."/>
            <person name="Cantor M.N."/>
            <person name="Hua S.X."/>
        </authorList>
    </citation>
    <scope>NUCLEOTIDE SEQUENCE [LARGE SCALE GENOMIC DNA]</scope>
    <source>
        <strain evidence="1 2">F 1598</strain>
    </source>
</reference>
<dbReference type="Proteomes" id="UP000054166">
    <property type="component" value="Unassembled WGS sequence"/>
</dbReference>
<dbReference type="AlphaFoldDB" id="A0A0C3BT17"/>
<proteinExistence type="predicted"/>
<dbReference type="EMBL" id="KN832974">
    <property type="protein sequence ID" value="KIM89663.1"/>
    <property type="molecule type" value="Genomic_DNA"/>
</dbReference>
<keyword evidence="2" id="KW-1185">Reference proteome</keyword>
<gene>
    <name evidence="1" type="ORF">PILCRDRAFT_192411</name>
</gene>
<protein>
    <submittedName>
        <fullName evidence="1">Uncharacterized protein</fullName>
    </submittedName>
</protein>
<accession>A0A0C3BT17</accession>
<evidence type="ECO:0000313" key="1">
    <source>
        <dbReference type="EMBL" id="KIM89663.1"/>
    </source>
</evidence>
<sequence length="83" mass="9732">MCDRFASPTIQSEGWLSQNPTIKPSMSHRRLASSFGLFYVHRRTNLWGPDNITFLMRECRSISLKIRLPSFQCWSYHLPRTAT</sequence>
<dbReference type="InParanoid" id="A0A0C3BT17"/>